<sequence length="125" mass="13492">MHNNGTGEENTKGRPKKWESQQCVSPLPPHPVLTTALCSYPPLCLAPPSPHTPSTMYWMPAPHCDVATSQRDNAVAAFAYAAPVPPCHRHARPQCIDAAGVASYCLCAQWDCNTCNSSDAETLQC</sequence>
<gene>
    <name evidence="2" type="ORF">BDN70DRAFT_933340</name>
</gene>
<feature type="region of interest" description="Disordered" evidence="1">
    <location>
        <begin position="1"/>
        <end position="23"/>
    </location>
</feature>
<dbReference type="AlphaFoldDB" id="A0A9P5Z2H2"/>
<feature type="compositionally biased region" description="Basic and acidic residues" evidence="1">
    <location>
        <begin position="9"/>
        <end position="19"/>
    </location>
</feature>
<evidence type="ECO:0000313" key="2">
    <source>
        <dbReference type="EMBL" id="KAF9478550.1"/>
    </source>
</evidence>
<organism evidence="2 3">
    <name type="scientific">Pholiota conissans</name>
    <dbReference type="NCBI Taxonomy" id="109636"/>
    <lineage>
        <taxon>Eukaryota</taxon>
        <taxon>Fungi</taxon>
        <taxon>Dikarya</taxon>
        <taxon>Basidiomycota</taxon>
        <taxon>Agaricomycotina</taxon>
        <taxon>Agaricomycetes</taxon>
        <taxon>Agaricomycetidae</taxon>
        <taxon>Agaricales</taxon>
        <taxon>Agaricineae</taxon>
        <taxon>Strophariaceae</taxon>
        <taxon>Pholiota</taxon>
    </lineage>
</organism>
<proteinExistence type="predicted"/>
<protein>
    <submittedName>
        <fullName evidence="2">Uncharacterized protein</fullName>
    </submittedName>
</protein>
<reference evidence="2" key="1">
    <citation type="submission" date="2020-11" db="EMBL/GenBank/DDBJ databases">
        <authorList>
            <consortium name="DOE Joint Genome Institute"/>
            <person name="Ahrendt S."/>
            <person name="Riley R."/>
            <person name="Andreopoulos W."/>
            <person name="Labutti K."/>
            <person name="Pangilinan J."/>
            <person name="Ruiz-Duenas F.J."/>
            <person name="Barrasa J.M."/>
            <person name="Sanchez-Garcia M."/>
            <person name="Camarero S."/>
            <person name="Miyauchi S."/>
            <person name="Serrano A."/>
            <person name="Linde D."/>
            <person name="Babiker R."/>
            <person name="Drula E."/>
            <person name="Ayuso-Fernandez I."/>
            <person name="Pacheco R."/>
            <person name="Padilla G."/>
            <person name="Ferreira P."/>
            <person name="Barriuso J."/>
            <person name="Kellner H."/>
            <person name="Castanera R."/>
            <person name="Alfaro M."/>
            <person name="Ramirez L."/>
            <person name="Pisabarro A.G."/>
            <person name="Kuo A."/>
            <person name="Tritt A."/>
            <person name="Lipzen A."/>
            <person name="He G."/>
            <person name="Yan M."/>
            <person name="Ng V."/>
            <person name="Cullen D."/>
            <person name="Martin F."/>
            <person name="Rosso M.-N."/>
            <person name="Henrissat B."/>
            <person name="Hibbett D."/>
            <person name="Martinez A.T."/>
            <person name="Grigoriev I.V."/>
        </authorList>
    </citation>
    <scope>NUCLEOTIDE SEQUENCE</scope>
    <source>
        <strain evidence="2">CIRM-BRFM 674</strain>
    </source>
</reference>
<accession>A0A9P5Z2H2</accession>
<evidence type="ECO:0000313" key="3">
    <source>
        <dbReference type="Proteomes" id="UP000807469"/>
    </source>
</evidence>
<dbReference type="EMBL" id="MU155232">
    <property type="protein sequence ID" value="KAF9478550.1"/>
    <property type="molecule type" value="Genomic_DNA"/>
</dbReference>
<dbReference type="Proteomes" id="UP000807469">
    <property type="component" value="Unassembled WGS sequence"/>
</dbReference>
<evidence type="ECO:0000256" key="1">
    <source>
        <dbReference type="SAM" id="MobiDB-lite"/>
    </source>
</evidence>
<name>A0A9P5Z2H2_9AGAR</name>
<keyword evidence="3" id="KW-1185">Reference proteome</keyword>
<comment type="caution">
    <text evidence="2">The sequence shown here is derived from an EMBL/GenBank/DDBJ whole genome shotgun (WGS) entry which is preliminary data.</text>
</comment>